<gene>
    <name evidence="2" type="ORF">HaLaN_20858</name>
</gene>
<feature type="non-terminal residue" evidence="2">
    <location>
        <position position="1"/>
    </location>
</feature>
<feature type="signal peptide" evidence="1">
    <location>
        <begin position="1"/>
        <end position="18"/>
    </location>
</feature>
<keyword evidence="3" id="KW-1185">Reference proteome</keyword>
<dbReference type="Proteomes" id="UP000485058">
    <property type="component" value="Unassembled WGS sequence"/>
</dbReference>
<evidence type="ECO:0000256" key="1">
    <source>
        <dbReference type="SAM" id="SignalP"/>
    </source>
</evidence>
<protein>
    <submittedName>
        <fullName evidence="2">Uncharacterized protein</fullName>
    </submittedName>
</protein>
<sequence>MPAVMNHIAAALLQLTHLHQLPAAQQPIISLAPQSTSSFSGTCTPCSSASLSTTSTTSATSSQAQTFYRSSTTGSSCEHGDILLQPEDMQHCTHAVATAAQMMAAVTRLSAEAAARAAHVGALALDCELFGTELVAEHAAAVVTAAAAVRVCGLASAAAGAAPLGEGELQRLLAQVAALSGRGQGSQGGARERLLALFRQLGSKMAEALT</sequence>
<evidence type="ECO:0000313" key="2">
    <source>
        <dbReference type="EMBL" id="GFH23267.1"/>
    </source>
</evidence>
<name>A0A699ZKI5_HAELA</name>
<evidence type="ECO:0000313" key="3">
    <source>
        <dbReference type="Proteomes" id="UP000485058"/>
    </source>
</evidence>
<keyword evidence="1" id="KW-0732">Signal</keyword>
<organism evidence="2 3">
    <name type="scientific">Haematococcus lacustris</name>
    <name type="common">Green alga</name>
    <name type="synonym">Haematococcus pluvialis</name>
    <dbReference type="NCBI Taxonomy" id="44745"/>
    <lineage>
        <taxon>Eukaryota</taxon>
        <taxon>Viridiplantae</taxon>
        <taxon>Chlorophyta</taxon>
        <taxon>core chlorophytes</taxon>
        <taxon>Chlorophyceae</taxon>
        <taxon>CS clade</taxon>
        <taxon>Chlamydomonadales</taxon>
        <taxon>Haematococcaceae</taxon>
        <taxon>Haematococcus</taxon>
    </lineage>
</organism>
<dbReference type="AlphaFoldDB" id="A0A699ZKI5"/>
<dbReference type="EMBL" id="BLLF01002232">
    <property type="protein sequence ID" value="GFH23267.1"/>
    <property type="molecule type" value="Genomic_DNA"/>
</dbReference>
<reference evidence="2 3" key="1">
    <citation type="submission" date="2020-02" db="EMBL/GenBank/DDBJ databases">
        <title>Draft genome sequence of Haematococcus lacustris strain NIES-144.</title>
        <authorList>
            <person name="Morimoto D."/>
            <person name="Nakagawa S."/>
            <person name="Yoshida T."/>
            <person name="Sawayama S."/>
        </authorList>
    </citation>
    <scope>NUCLEOTIDE SEQUENCE [LARGE SCALE GENOMIC DNA]</scope>
    <source>
        <strain evidence="2 3">NIES-144</strain>
    </source>
</reference>
<proteinExistence type="predicted"/>
<accession>A0A699ZKI5</accession>
<comment type="caution">
    <text evidence="2">The sequence shown here is derived from an EMBL/GenBank/DDBJ whole genome shotgun (WGS) entry which is preliminary data.</text>
</comment>
<feature type="chain" id="PRO_5025543629" evidence="1">
    <location>
        <begin position="19"/>
        <end position="210"/>
    </location>
</feature>